<evidence type="ECO:0000313" key="2">
    <source>
        <dbReference type="Proteomes" id="UP000799778"/>
    </source>
</evidence>
<gene>
    <name evidence="1" type="ORF">BU24DRAFT_452372</name>
</gene>
<reference evidence="1" key="1">
    <citation type="journal article" date="2020" name="Stud. Mycol.">
        <title>101 Dothideomycetes genomes: a test case for predicting lifestyles and emergence of pathogens.</title>
        <authorList>
            <person name="Haridas S."/>
            <person name="Albert R."/>
            <person name="Binder M."/>
            <person name="Bloem J."/>
            <person name="Labutti K."/>
            <person name="Salamov A."/>
            <person name="Andreopoulos B."/>
            <person name="Baker S."/>
            <person name="Barry K."/>
            <person name="Bills G."/>
            <person name="Bluhm B."/>
            <person name="Cannon C."/>
            <person name="Castanera R."/>
            <person name="Culley D."/>
            <person name="Daum C."/>
            <person name="Ezra D."/>
            <person name="Gonzalez J."/>
            <person name="Henrissat B."/>
            <person name="Kuo A."/>
            <person name="Liang C."/>
            <person name="Lipzen A."/>
            <person name="Lutzoni F."/>
            <person name="Magnuson J."/>
            <person name="Mondo S."/>
            <person name="Nolan M."/>
            <person name="Ohm R."/>
            <person name="Pangilinan J."/>
            <person name="Park H.-J."/>
            <person name="Ramirez L."/>
            <person name="Alfaro M."/>
            <person name="Sun H."/>
            <person name="Tritt A."/>
            <person name="Yoshinaga Y."/>
            <person name="Zwiers L.-H."/>
            <person name="Turgeon B."/>
            <person name="Goodwin S."/>
            <person name="Spatafora J."/>
            <person name="Crous P."/>
            <person name="Grigoriev I."/>
        </authorList>
    </citation>
    <scope>NUCLEOTIDE SEQUENCE</scope>
    <source>
        <strain evidence="1">CBS 175.79</strain>
    </source>
</reference>
<evidence type="ECO:0000313" key="1">
    <source>
        <dbReference type="EMBL" id="KAF2013490.1"/>
    </source>
</evidence>
<evidence type="ECO:0008006" key="3">
    <source>
        <dbReference type="Google" id="ProtNLM"/>
    </source>
</evidence>
<keyword evidence="2" id="KW-1185">Reference proteome</keyword>
<dbReference type="OrthoDB" id="21502at2759"/>
<accession>A0A6A5XL78</accession>
<dbReference type="RefSeq" id="XP_033381829.1">
    <property type="nucleotide sequence ID" value="XM_033531183.1"/>
</dbReference>
<dbReference type="EMBL" id="ML978071">
    <property type="protein sequence ID" value="KAF2013490.1"/>
    <property type="molecule type" value="Genomic_DNA"/>
</dbReference>
<dbReference type="GeneID" id="54288580"/>
<dbReference type="Gene3D" id="3.30.559.10">
    <property type="entry name" value="Chloramphenicol acetyltransferase-like domain"/>
    <property type="match status" value="2"/>
</dbReference>
<organism evidence="1 2">
    <name type="scientific">Aaosphaeria arxii CBS 175.79</name>
    <dbReference type="NCBI Taxonomy" id="1450172"/>
    <lineage>
        <taxon>Eukaryota</taxon>
        <taxon>Fungi</taxon>
        <taxon>Dikarya</taxon>
        <taxon>Ascomycota</taxon>
        <taxon>Pezizomycotina</taxon>
        <taxon>Dothideomycetes</taxon>
        <taxon>Pleosporomycetidae</taxon>
        <taxon>Pleosporales</taxon>
        <taxon>Pleosporales incertae sedis</taxon>
        <taxon>Aaosphaeria</taxon>
    </lineage>
</organism>
<dbReference type="Proteomes" id="UP000799778">
    <property type="component" value="Unassembled WGS sequence"/>
</dbReference>
<dbReference type="AlphaFoldDB" id="A0A6A5XL78"/>
<proteinExistence type="predicted"/>
<sequence length="512" mass="57970">MDLFGLFRSKPIAPEKVPTDTVIPLHHLDDTYINAAICLDFSMIFDDVLDDEKLIGAFERLLERPGWRRLGARLRRNSKGKLEYHVPEKYTTERPCVNFTKATHDMSISQHPMGAKIPRPTAKPEVLHRAAEILPLLLPAHRNTSINDWIYTDRAQLSVHVVAFNDATVVTLSWLHTLLDAMGRNMLLRAWTAMLEGRDEDVPEFYGYDFDPLANLGKQEMREHENSSPVEEYVLKDRRLSLWGMLRFVFNLFWETTFYPVEDGRTVIIPNTFFRKLRAQAVEDLATAPTDTLMMNFSDPANPKPFLSDGDILCAWWLRLFLSCQPWIDPSRTIDISNVFGMRNLLTQTEPQLLPDGVAFIGNCVTAVHSFFTFQEILTLPLGHIATRIRRDLVKQTTRPQINASMQANREALAKGGAALYGSGDMIMANFSNWSKGKMFETNFESAVKSSHGKDKTKGRPTALMVEAFLKGFSIRNSGACVGKDADGNYWVSAALRPEAWDNVRKALEGLS</sequence>
<dbReference type="InterPro" id="IPR023213">
    <property type="entry name" value="CAT-like_dom_sf"/>
</dbReference>
<protein>
    <recommendedName>
        <fullName evidence="3">LysR family regulatory protein</fullName>
    </recommendedName>
</protein>
<name>A0A6A5XL78_9PLEO</name>